<evidence type="ECO:0000256" key="2">
    <source>
        <dbReference type="ARBA" id="ARBA00022475"/>
    </source>
</evidence>
<feature type="transmembrane region" description="Helical" evidence="8">
    <location>
        <begin position="264"/>
        <end position="286"/>
    </location>
</feature>
<dbReference type="GO" id="GO:0009252">
    <property type="term" value="P:peptidoglycan biosynthetic process"/>
    <property type="evidence" value="ECO:0007669"/>
    <property type="project" value="UniProtKB-KW"/>
</dbReference>
<comment type="subcellular location">
    <subcellularLocation>
        <location evidence="1">Cell membrane</location>
        <topology evidence="1">Multi-pass membrane protein</topology>
    </subcellularLocation>
</comment>
<gene>
    <name evidence="9" type="ORF">GCM10011391_38920</name>
</gene>
<keyword evidence="3 8" id="KW-0812">Transmembrane</keyword>
<evidence type="ECO:0000256" key="6">
    <source>
        <dbReference type="ARBA" id="ARBA00022989"/>
    </source>
</evidence>
<dbReference type="Pfam" id="PF03023">
    <property type="entry name" value="MurJ"/>
    <property type="match status" value="1"/>
</dbReference>
<evidence type="ECO:0000256" key="3">
    <source>
        <dbReference type="ARBA" id="ARBA00022692"/>
    </source>
</evidence>
<dbReference type="GO" id="GO:0005886">
    <property type="term" value="C:plasma membrane"/>
    <property type="evidence" value="ECO:0007669"/>
    <property type="project" value="UniProtKB-SubCell"/>
</dbReference>
<dbReference type="PANTHER" id="PTHR47019">
    <property type="entry name" value="LIPID II FLIPPASE MURJ"/>
    <property type="match status" value="1"/>
</dbReference>
<feature type="transmembrane region" description="Helical" evidence="8">
    <location>
        <begin position="376"/>
        <end position="398"/>
    </location>
</feature>
<feature type="transmembrane region" description="Helical" evidence="8">
    <location>
        <begin position="160"/>
        <end position="178"/>
    </location>
</feature>
<reference evidence="9" key="2">
    <citation type="submission" date="2020-09" db="EMBL/GenBank/DDBJ databases">
        <authorList>
            <person name="Sun Q."/>
            <person name="Zhou Y."/>
        </authorList>
    </citation>
    <scope>NUCLEOTIDE SEQUENCE</scope>
    <source>
        <strain evidence="9">CGMCC 1.15371</strain>
    </source>
</reference>
<keyword evidence="4" id="KW-0133">Cell shape</keyword>
<evidence type="ECO:0000313" key="9">
    <source>
        <dbReference type="EMBL" id="GGE56117.1"/>
    </source>
</evidence>
<accession>A0A8J2YNK1</accession>
<name>A0A8J2YNK1_9BACL</name>
<evidence type="ECO:0000256" key="1">
    <source>
        <dbReference type="ARBA" id="ARBA00004651"/>
    </source>
</evidence>
<dbReference type="InterPro" id="IPR004268">
    <property type="entry name" value="MurJ"/>
</dbReference>
<feature type="transmembrane region" description="Helical" evidence="8">
    <location>
        <begin position="46"/>
        <end position="65"/>
    </location>
</feature>
<evidence type="ECO:0000313" key="10">
    <source>
        <dbReference type="Proteomes" id="UP000628775"/>
    </source>
</evidence>
<dbReference type="PANTHER" id="PTHR47019:SF1">
    <property type="entry name" value="LIPID II FLIPPASE MURJ"/>
    <property type="match status" value="1"/>
</dbReference>
<feature type="transmembrane region" description="Helical" evidence="8">
    <location>
        <begin position="471"/>
        <end position="491"/>
    </location>
</feature>
<dbReference type="InterPro" id="IPR051050">
    <property type="entry name" value="Lipid_II_flippase_MurJ/MviN"/>
</dbReference>
<proteinExistence type="predicted"/>
<evidence type="ECO:0000256" key="8">
    <source>
        <dbReference type="SAM" id="Phobius"/>
    </source>
</evidence>
<feature type="transmembrane region" description="Helical" evidence="8">
    <location>
        <begin position="404"/>
        <end position="426"/>
    </location>
</feature>
<comment type="caution">
    <text evidence="9">The sequence shown here is derived from an EMBL/GenBank/DDBJ whole genome shotgun (WGS) entry which is preliminary data.</text>
</comment>
<keyword evidence="6 8" id="KW-1133">Transmembrane helix</keyword>
<dbReference type="GO" id="GO:0015648">
    <property type="term" value="F:lipid-linked peptidoglycan transporter activity"/>
    <property type="evidence" value="ECO:0007669"/>
    <property type="project" value="TreeGrafter"/>
</dbReference>
<feature type="transmembrane region" description="Helical" evidence="8">
    <location>
        <begin position="307"/>
        <end position="330"/>
    </location>
</feature>
<feature type="transmembrane region" description="Helical" evidence="8">
    <location>
        <begin position="224"/>
        <end position="244"/>
    </location>
</feature>
<organism evidence="9 10">
    <name type="scientific">Pullulanibacillus camelliae</name>
    <dbReference type="NCBI Taxonomy" id="1707096"/>
    <lineage>
        <taxon>Bacteria</taxon>
        <taxon>Bacillati</taxon>
        <taxon>Bacillota</taxon>
        <taxon>Bacilli</taxon>
        <taxon>Bacillales</taxon>
        <taxon>Sporolactobacillaceae</taxon>
        <taxon>Pullulanibacillus</taxon>
    </lineage>
</organism>
<dbReference type="EMBL" id="BMIR01000033">
    <property type="protein sequence ID" value="GGE56117.1"/>
    <property type="molecule type" value="Genomic_DNA"/>
</dbReference>
<dbReference type="RefSeq" id="WP_188698869.1">
    <property type="nucleotide sequence ID" value="NZ_BMIR01000033.1"/>
</dbReference>
<reference evidence="9" key="1">
    <citation type="journal article" date="2014" name="Int. J. Syst. Evol. Microbiol.">
        <title>Complete genome sequence of Corynebacterium casei LMG S-19264T (=DSM 44701T), isolated from a smear-ripened cheese.</title>
        <authorList>
            <consortium name="US DOE Joint Genome Institute (JGI-PGF)"/>
            <person name="Walter F."/>
            <person name="Albersmeier A."/>
            <person name="Kalinowski J."/>
            <person name="Ruckert C."/>
        </authorList>
    </citation>
    <scope>NUCLEOTIDE SEQUENCE</scope>
    <source>
        <strain evidence="9">CGMCC 1.15371</strain>
    </source>
</reference>
<protein>
    <submittedName>
        <fullName evidence="9">Putative lipid II flippase MurJ</fullName>
    </submittedName>
</protein>
<feature type="transmembrane region" description="Helical" evidence="8">
    <location>
        <begin position="86"/>
        <end position="109"/>
    </location>
</feature>
<feature type="transmembrane region" description="Helical" evidence="8">
    <location>
        <begin position="342"/>
        <end position="364"/>
    </location>
</feature>
<feature type="transmembrane region" description="Helical" evidence="8">
    <location>
        <begin position="438"/>
        <end position="459"/>
    </location>
</feature>
<evidence type="ECO:0000256" key="7">
    <source>
        <dbReference type="ARBA" id="ARBA00023136"/>
    </source>
</evidence>
<keyword evidence="7 8" id="KW-0472">Membrane</keyword>
<feature type="transmembrane region" description="Helical" evidence="8">
    <location>
        <begin position="184"/>
        <end position="204"/>
    </location>
</feature>
<dbReference type="Proteomes" id="UP000628775">
    <property type="component" value="Unassembled WGS sequence"/>
</dbReference>
<evidence type="ECO:0000256" key="5">
    <source>
        <dbReference type="ARBA" id="ARBA00022984"/>
    </source>
</evidence>
<feature type="transmembrane region" description="Helical" evidence="8">
    <location>
        <begin position="129"/>
        <end position="148"/>
    </location>
</feature>
<dbReference type="AlphaFoldDB" id="A0A8J2YNK1"/>
<dbReference type="GO" id="GO:0008360">
    <property type="term" value="P:regulation of cell shape"/>
    <property type="evidence" value="ECO:0007669"/>
    <property type="project" value="UniProtKB-KW"/>
</dbReference>
<evidence type="ECO:0000256" key="4">
    <source>
        <dbReference type="ARBA" id="ARBA00022960"/>
    </source>
</evidence>
<keyword evidence="10" id="KW-1185">Reference proteome</keyword>
<dbReference type="GO" id="GO:0034204">
    <property type="term" value="P:lipid translocation"/>
    <property type="evidence" value="ECO:0007669"/>
    <property type="project" value="TreeGrafter"/>
</dbReference>
<keyword evidence="5" id="KW-0573">Peptidoglycan synthesis</keyword>
<sequence length="505" mass="56099">MAQFRKTAVIIILLALALKLAGFLRESLIAKQFGATHTTDGFLLSYTILTLFMLIVSTGFNNVFLPLYAKLRETEPEATDRNANGLLNLSVLIFVVMGFLLFWIAPFAVRTLFYFMDTSTRDTALDVGRFYSLYLVLWALTGVLESYLQAKYSYIPTHIAKLLGTLFSAVFGLFFAQSLGIMSFAYGFAFGTLVGIMIQAIALLKGHFHWLPTISISAEFRRRFLLLLWPALLNAVVAPFNVTIDKLFASTTIGGAVTYLNNASLIVSIPNVIYTTTIGAIIFTLLTDNRRSLSTFIRILSRGIESGMLIFMPLAVGLALTGKEVVALIYQRGAFTHSDTLQTYIVLALYTPLIFTQGIQMVVAKALYALEKTKTLLKISSVTIVFNIVFNALFMKFFGFKGLALSSTLVSIYYLIASVLALYRAMERVHDLKDVSSAFFRTLLPTAIMTAGVLCYKAFGAPLLPPLSGLQLIIEVLIGVIVYVFFTYALNKKGFQTLWQMIKRK</sequence>
<keyword evidence="2" id="KW-1003">Cell membrane</keyword>